<organism evidence="2 3">
    <name type="scientific">Serratia rubidaea</name>
    <name type="common">Serratia marinorubra</name>
    <dbReference type="NCBI Taxonomy" id="61652"/>
    <lineage>
        <taxon>Bacteria</taxon>
        <taxon>Pseudomonadati</taxon>
        <taxon>Pseudomonadota</taxon>
        <taxon>Gammaproteobacteria</taxon>
        <taxon>Enterobacterales</taxon>
        <taxon>Yersiniaceae</taxon>
        <taxon>Serratia</taxon>
    </lineage>
</organism>
<dbReference type="Proteomes" id="UP000271603">
    <property type="component" value="Chromosome"/>
</dbReference>
<protein>
    <submittedName>
        <fullName evidence="2">MaoC like domain</fullName>
    </submittedName>
</protein>
<evidence type="ECO:0000313" key="2">
    <source>
        <dbReference type="EMBL" id="VEA69806.1"/>
    </source>
</evidence>
<evidence type="ECO:0000313" key="3">
    <source>
        <dbReference type="Proteomes" id="UP000271603"/>
    </source>
</evidence>
<dbReference type="Gene3D" id="3.10.129.10">
    <property type="entry name" value="Hotdog Thioesterase"/>
    <property type="match status" value="1"/>
</dbReference>
<dbReference type="InterPro" id="IPR002539">
    <property type="entry name" value="MaoC-like_dom"/>
</dbReference>
<dbReference type="AlphaFoldDB" id="A0A3S4JT01"/>
<dbReference type="InterPro" id="IPR029069">
    <property type="entry name" value="HotDog_dom_sf"/>
</dbReference>
<evidence type="ECO:0000259" key="1">
    <source>
        <dbReference type="Pfam" id="PF01575"/>
    </source>
</evidence>
<sequence>MRFNYTRNDAEQWAAFSGDYNPIHFDLQWARKLGSERLTVHGMRAMLDMKQALSEALRPASSDAHFFRFSARLRQPVRCDLDYRLDVATTEHQASGRLLDESNDECCFSAKLLPAVAFDIADAAPIQRLERRDVEVLGRRFPGDPLLQWSFLDALLFQRIVSSAAILSAIKQRLPALQARTLIDVFAQLSVVQTHHDVHFNAGLLTPGVLFSVEDTLSYTILPPLVVGDGSSGLVVRIDVQCWTPQGPLLASAITLKTASYAQR</sequence>
<accession>A0A3S4JT01</accession>
<feature type="domain" description="MaoC-like" evidence="1">
    <location>
        <begin position="6"/>
        <end position="91"/>
    </location>
</feature>
<dbReference type="Pfam" id="PF01575">
    <property type="entry name" value="MaoC_dehydratas"/>
    <property type="match status" value="1"/>
</dbReference>
<gene>
    <name evidence="2" type="ORF">NCTC9419_01293</name>
</gene>
<reference evidence="2 3" key="1">
    <citation type="submission" date="2018-12" db="EMBL/GenBank/DDBJ databases">
        <authorList>
            <consortium name="Pathogen Informatics"/>
        </authorList>
    </citation>
    <scope>NUCLEOTIDE SEQUENCE [LARGE SCALE GENOMIC DNA]</scope>
    <source>
        <strain evidence="2 3">NCTC9419</strain>
    </source>
</reference>
<name>A0A3S4JT01_SERRU</name>
<proteinExistence type="predicted"/>
<dbReference type="SUPFAM" id="SSF54637">
    <property type="entry name" value="Thioesterase/thiol ester dehydrase-isomerase"/>
    <property type="match status" value="1"/>
</dbReference>
<dbReference type="STRING" id="61652.AXX16_1472"/>
<dbReference type="EMBL" id="LR134155">
    <property type="protein sequence ID" value="VEA69806.1"/>
    <property type="molecule type" value="Genomic_DNA"/>
</dbReference>